<dbReference type="PANTHER" id="PTHR11839">
    <property type="entry name" value="UDP/ADP-SUGAR PYROPHOSPHATASE"/>
    <property type="match status" value="1"/>
</dbReference>
<dbReference type="SUPFAM" id="SSF55811">
    <property type="entry name" value="Nudix"/>
    <property type="match status" value="1"/>
</dbReference>
<dbReference type="HAMAP" id="MF_00298">
    <property type="entry name" value="Nudix_RppH"/>
    <property type="match status" value="1"/>
</dbReference>
<sequence length="161" mass="18542">MSRPTREDLPYRPCAGVVLVNAAGHVFAGRRIDHDQGAWQMPQGGIDEGEDPREAALRELEEETGVARDLVEVEAETADWVHYDLPDELLGRIWKGKYRGQAQKWLLCRFLGRDEDIDIGTGSPEFSAWNWMPPAELLDQIVPFKRDVYERVFREFEDRLS</sequence>
<dbReference type="GO" id="GO:0034432">
    <property type="term" value="F:bis(5'-adenosyl)-pentaphosphatase activity"/>
    <property type="evidence" value="ECO:0007669"/>
    <property type="project" value="TreeGrafter"/>
</dbReference>
<dbReference type="OrthoDB" id="9816040at2"/>
<gene>
    <name evidence="4 6" type="primary">rppH</name>
    <name evidence="4" type="synonym">nudH</name>
    <name evidence="6" type="ORF">PAM7066_02249</name>
</gene>
<dbReference type="InterPro" id="IPR022927">
    <property type="entry name" value="RppH"/>
</dbReference>
<dbReference type="RefSeq" id="WP_085854230.1">
    <property type="nucleotide sequence ID" value="NZ_FOPF01000006.1"/>
</dbReference>
<dbReference type="PROSITE" id="PS00893">
    <property type="entry name" value="NUDIX_BOX"/>
    <property type="match status" value="1"/>
</dbReference>
<evidence type="ECO:0000256" key="4">
    <source>
        <dbReference type="HAMAP-Rule" id="MF_00298"/>
    </source>
</evidence>
<dbReference type="EMBL" id="FWFV01000006">
    <property type="protein sequence ID" value="SLN50118.1"/>
    <property type="molecule type" value="Genomic_DNA"/>
</dbReference>
<evidence type="ECO:0000256" key="2">
    <source>
        <dbReference type="ARBA" id="ARBA00001946"/>
    </source>
</evidence>
<reference evidence="6 7" key="1">
    <citation type="submission" date="2017-03" db="EMBL/GenBank/DDBJ databases">
        <authorList>
            <person name="Afonso C.L."/>
            <person name="Miller P.J."/>
            <person name="Scott M.A."/>
            <person name="Spackman E."/>
            <person name="Goraichik I."/>
            <person name="Dimitrov K.M."/>
            <person name="Suarez D.L."/>
            <person name="Swayne D.E."/>
        </authorList>
    </citation>
    <scope>NUCLEOTIDE SEQUENCE [LARGE SCALE GENOMIC DNA]</scope>
    <source>
        <strain evidence="6 7">CECT 7066</strain>
    </source>
</reference>
<dbReference type="GO" id="GO:0008893">
    <property type="term" value="F:guanosine-3',5'-bis(diphosphate) 3'-diphosphatase activity"/>
    <property type="evidence" value="ECO:0007669"/>
    <property type="project" value="TreeGrafter"/>
</dbReference>
<dbReference type="NCBIfam" id="NF001938">
    <property type="entry name" value="PRK00714.1-5"/>
    <property type="match status" value="1"/>
</dbReference>
<dbReference type="CDD" id="cd03671">
    <property type="entry name" value="NUDIX_Ap4A_hydrolase_plant_like"/>
    <property type="match status" value="1"/>
</dbReference>
<protein>
    <recommendedName>
        <fullName evidence="4">RNA pyrophosphohydrolase</fullName>
        <ecNumber evidence="4">3.6.1.-</ecNumber>
    </recommendedName>
    <alternativeName>
        <fullName evidence="4">(Di)nucleoside polyphosphate hydrolase</fullName>
    </alternativeName>
</protein>
<dbReference type="InterPro" id="IPR020476">
    <property type="entry name" value="Nudix_hydrolase"/>
</dbReference>
<evidence type="ECO:0000313" key="6">
    <source>
        <dbReference type="EMBL" id="SLN50118.1"/>
    </source>
</evidence>
<dbReference type="InterPro" id="IPR015797">
    <property type="entry name" value="NUDIX_hydrolase-like_dom_sf"/>
</dbReference>
<dbReference type="PROSITE" id="PS51462">
    <property type="entry name" value="NUDIX"/>
    <property type="match status" value="1"/>
</dbReference>
<dbReference type="Proteomes" id="UP000193870">
    <property type="component" value="Unassembled WGS sequence"/>
</dbReference>
<feature type="short sequence motif" description="Nudix box" evidence="4">
    <location>
        <begin position="44"/>
        <end position="65"/>
    </location>
</feature>
<evidence type="ECO:0000259" key="5">
    <source>
        <dbReference type="PROSITE" id="PS51462"/>
    </source>
</evidence>
<proteinExistence type="inferred from homology"/>
<comment type="similarity">
    <text evidence="4">Belongs to the Nudix hydrolase family. RppH subfamily.</text>
</comment>
<dbReference type="STRING" id="315423.SAMN04488020_10616"/>
<dbReference type="AlphaFoldDB" id="A0A1Y5T1Q7"/>
<keyword evidence="7" id="KW-1185">Reference proteome</keyword>
<evidence type="ECO:0000256" key="3">
    <source>
        <dbReference type="ARBA" id="ARBA00022801"/>
    </source>
</evidence>
<comment type="cofactor">
    <cofactor evidence="2">
        <name>Mg(2+)</name>
        <dbReference type="ChEBI" id="CHEBI:18420"/>
    </cofactor>
</comment>
<dbReference type="GO" id="GO:0006753">
    <property type="term" value="P:nucleoside phosphate metabolic process"/>
    <property type="evidence" value="ECO:0007669"/>
    <property type="project" value="TreeGrafter"/>
</dbReference>
<dbReference type="GO" id="GO:0019693">
    <property type="term" value="P:ribose phosphate metabolic process"/>
    <property type="evidence" value="ECO:0007669"/>
    <property type="project" value="TreeGrafter"/>
</dbReference>
<evidence type="ECO:0000256" key="1">
    <source>
        <dbReference type="ARBA" id="ARBA00001936"/>
    </source>
</evidence>
<dbReference type="InterPro" id="IPR000086">
    <property type="entry name" value="NUDIX_hydrolase_dom"/>
</dbReference>
<dbReference type="InterPro" id="IPR020084">
    <property type="entry name" value="NUDIX_hydrolase_CS"/>
</dbReference>
<name>A0A1Y5T1Q7_9RHOB</name>
<accession>A0A1Y5T1Q7</accession>
<dbReference type="PRINTS" id="PR00502">
    <property type="entry name" value="NUDIXFAMILY"/>
</dbReference>
<comment type="function">
    <text evidence="4">Accelerates the degradation of transcripts by removing pyrophosphate from the 5'-end of triphosphorylated RNA, leading to a more labile monophosphorylated state that can stimulate subsequent ribonuclease cleavage.</text>
</comment>
<dbReference type="PANTHER" id="PTHR11839:SF22">
    <property type="entry name" value="NUDIX HYDROLASE 26, CHLOROPLASTIC"/>
    <property type="match status" value="1"/>
</dbReference>
<dbReference type="EC" id="3.6.1.-" evidence="4"/>
<feature type="domain" description="Nudix hydrolase" evidence="5">
    <location>
        <begin position="10"/>
        <end position="154"/>
    </location>
</feature>
<comment type="cofactor">
    <cofactor evidence="1">
        <name>Mn(2+)</name>
        <dbReference type="ChEBI" id="CHEBI:29035"/>
    </cofactor>
</comment>
<keyword evidence="3 4" id="KW-0378">Hydrolase</keyword>
<evidence type="ECO:0000313" key="7">
    <source>
        <dbReference type="Proteomes" id="UP000193870"/>
    </source>
</evidence>
<comment type="cofactor">
    <cofactor evidence="4">
        <name>a divalent metal cation</name>
        <dbReference type="ChEBI" id="CHEBI:60240"/>
    </cofactor>
</comment>
<organism evidence="6 7">
    <name type="scientific">Palleronia marisminoris</name>
    <dbReference type="NCBI Taxonomy" id="315423"/>
    <lineage>
        <taxon>Bacteria</taxon>
        <taxon>Pseudomonadati</taxon>
        <taxon>Pseudomonadota</taxon>
        <taxon>Alphaproteobacteria</taxon>
        <taxon>Rhodobacterales</taxon>
        <taxon>Roseobacteraceae</taxon>
        <taxon>Palleronia</taxon>
    </lineage>
</organism>
<dbReference type="Gene3D" id="3.90.79.10">
    <property type="entry name" value="Nucleoside Triphosphate Pyrophosphohydrolase"/>
    <property type="match status" value="1"/>
</dbReference>
<dbReference type="Pfam" id="PF00293">
    <property type="entry name" value="NUDIX"/>
    <property type="match status" value="1"/>
</dbReference>